<evidence type="ECO:0000256" key="9">
    <source>
        <dbReference type="RuleBase" id="RU361228"/>
    </source>
</evidence>
<feature type="compositionally biased region" description="Basic and acidic residues" evidence="10">
    <location>
        <begin position="670"/>
        <end position="686"/>
    </location>
</feature>
<dbReference type="Pfam" id="PF03747">
    <property type="entry name" value="ADP_ribosyl_GH"/>
    <property type="match status" value="1"/>
</dbReference>
<organism evidence="13 14">
    <name type="scientific">Adineta steineri</name>
    <dbReference type="NCBI Taxonomy" id="433720"/>
    <lineage>
        <taxon>Eukaryota</taxon>
        <taxon>Metazoa</taxon>
        <taxon>Spiralia</taxon>
        <taxon>Gnathifera</taxon>
        <taxon>Rotifera</taxon>
        <taxon>Eurotatoria</taxon>
        <taxon>Bdelloidea</taxon>
        <taxon>Adinetida</taxon>
        <taxon>Adinetidae</taxon>
        <taxon>Adineta</taxon>
    </lineage>
</organism>
<dbReference type="GO" id="GO:0016746">
    <property type="term" value="F:acyltransferase activity"/>
    <property type="evidence" value="ECO:0007669"/>
    <property type="project" value="UniProtKB-KW"/>
</dbReference>
<dbReference type="PROSITE" id="PS51996">
    <property type="entry name" value="TR_MART"/>
    <property type="match status" value="1"/>
</dbReference>
<keyword evidence="8" id="KW-0460">Magnesium</keyword>
<keyword evidence="11" id="KW-0472">Membrane</keyword>
<feature type="transmembrane region" description="Helical" evidence="11">
    <location>
        <begin position="979"/>
        <end position="998"/>
    </location>
</feature>
<dbReference type="Pfam" id="PF16076">
    <property type="entry name" value="Acyltransf_C"/>
    <property type="match status" value="1"/>
</dbReference>
<gene>
    <name evidence="13" type="ORF">BJG266_LOCUS13275</name>
</gene>
<evidence type="ECO:0000256" key="3">
    <source>
        <dbReference type="ARBA" id="ARBA00022676"/>
    </source>
</evidence>
<dbReference type="InterPro" id="IPR036705">
    <property type="entry name" value="Ribosyl_crysJ1_sf"/>
</dbReference>
<comment type="caution">
    <text evidence="13">The sequence shown here is derived from an EMBL/GenBank/DDBJ whole genome shotgun (WGS) entry which is preliminary data.</text>
</comment>
<evidence type="ECO:0000256" key="2">
    <source>
        <dbReference type="ARBA" id="ARBA00009558"/>
    </source>
</evidence>
<dbReference type="InterPro" id="IPR032098">
    <property type="entry name" value="Acyltransf_C"/>
</dbReference>
<dbReference type="GO" id="GO:0046872">
    <property type="term" value="F:metal ion binding"/>
    <property type="evidence" value="ECO:0007669"/>
    <property type="project" value="UniProtKB-KW"/>
</dbReference>
<feature type="region of interest" description="Disordered" evidence="10">
    <location>
        <begin position="647"/>
        <end position="693"/>
    </location>
</feature>
<dbReference type="SUPFAM" id="SSF56399">
    <property type="entry name" value="ADP-ribosylation"/>
    <property type="match status" value="1"/>
</dbReference>
<feature type="binding site" evidence="8">
    <location>
        <position position="336"/>
    </location>
    <ligand>
        <name>Mg(2+)</name>
        <dbReference type="ChEBI" id="CHEBI:18420"/>
        <label>1</label>
    </ligand>
</feature>
<evidence type="ECO:0000256" key="7">
    <source>
        <dbReference type="ARBA" id="ARBA00047597"/>
    </source>
</evidence>
<reference evidence="13" key="1">
    <citation type="submission" date="2021-02" db="EMBL/GenBank/DDBJ databases">
        <authorList>
            <person name="Nowell W R."/>
        </authorList>
    </citation>
    <scope>NUCLEOTIDE SEQUENCE</scope>
</reference>
<feature type="binding site" evidence="8">
    <location>
        <position position="574"/>
    </location>
    <ligand>
        <name>Mg(2+)</name>
        <dbReference type="ChEBI" id="CHEBI:18420"/>
        <label>1</label>
    </ligand>
</feature>
<evidence type="ECO:0000256" key="4">
    <source>
        <dbReference type="ARBA" id="ARBA00022679"/>
    </source>
</evidence>
<evidence type="ECO:0000256" key="1">
    <source>
        <dbReference type="ARBA" id="ARBA00008655"/>
    </source>
</evidence>
<dbReference type="Gene3D" id="1.10.4080.10">
    <property type="entry name" value="ADP-ribosylation/Crystallin J1"/>
    <property type="match status" value="1"/>
</dbReference>
<feature type="transmembrane region" description="Helical" evidence="11">
    <location>
        <begin position="956"/>
        <end position="972"/>
    </location>
</feature>
<comment type="cofactor">
    <cofactor evidence="8">
        <name>Mg(2+)</name>
        <dbReference type="ChEBI" id="CHEBI:18420"/>
    </cofactor>
    <text evidence="8">Binds 2 magnesium ions per subunit.</text>
</comment>
<keyword evidence="4 9" id="KW-0808">Transferase</keyword>
<sequence length="1005" mass="115312">MPATGRFLDAKDEYFQHPLPIPDFANIPILSLEDALHPIKGHVRKVDSIAKKAKKRSSKPKDNLTIDESAAICLFTVDQTEEKESVCVQLNQALRSEDGNHLEPWSPYLKLLLTALDKLPSTSCRVYRGVRADVREQYHYEHICWRGVSNCSRSKAQIEKYLGKKDARTLFEINCINGKLIGNHSYLNDDNEIILMPGIYLRVSNILEQTNGIYMIRLQEVSAPDDLNQSHKIKESSKVHPAYQFRAAQPWFDRQFHSKGSRSIVKPNELEASAKDPPERIELEIFNRIHGSIIGMSLGDALGAHVEFRPHEFLLQHPVKGLEGGGTWGLEKGQFTDDTSMALCLACSLIVCQDFVPYDQLVRYKWWNRDGYMSSTGVCFDIGAATQQSILKFEQRQKRFAQTHNIPADQLDFLSDSELLEKFNVYCSEDGVAGNGALMRLAPVPLFFYQYPQYAVQFSGQSGLITHGDRKAYDACRYYGALIVAALRGESKADLLDDDFYRKHKDWFNNEPLTEEIKQIAQGSYKRKSGYEEGIRGKGYIVNALEAALWAFYNDKDSFEKGALAAVNLGDDTDTTAAIYGQLAGAYYGFENLPKKWADKVYAKNFLNCLSKWVTYEGNKWRPNRSIRANDSMESSRPQNADANIKTAQTPDTNLLKVPSQAPPVAKRLYPPEEQKSNNDRSHDKNPVSNETANSIYVHGDYKEIFEKKENVLYLSNHQSSVDWVITNMLAIQQGSLGHIRHVLKNDLKWIPFYGFYLQQHGCIYVRRNDKSDLNRVEKGMRQVLNNGLPVWLVIFPEGTRYNPINNKDAIERSRTFAQQKDLSPLDYVLYPRSGATVSAIKALKDKLDAVYDVTIMYNQTYDNDRQIRLAAPSMSEYLSGQTNELHIDIRRFRINEIPNETNEEISNWLYQRYYLKDKLLKEFYEFQRTKQTDSIIFKSDKDDIPFQIELPLRETIFSCIFFTLTTLPLLISERGRSIYWKFCLFGTPITLLWMHLFPPLKNEN</sequence>
<keyword evidence="6" id="KW-0012">Acyltransferase</keyword>
<feature type="binding site" evidence="8">
    <location>
        <position position="575"/>
    </location>
    <ligand>
        <name>Mg(2+)</name>
        <dbReference type="ChEBI" id="CHEBI:18420"/>
        <label>1</label>
    </ligand>
</feature>
<evidence type="ECO:0000256" key="8">
    <source>
        <dbReference type="PIRSR" id="PIRSR605502-1"/>
    </source>
</evidence>
<name>A0A814D1N5_9BILA</name>
<evidence type="ECO:0000256" key="11">
    <source>
        <dbReference type="SAM" id="Phobius"/>
    </source>
</evidence>
<comment type="similarity">
    <text evidence="1">Belongs to the 1-acyl-sn-glycerol-3-phosphate acyltransferase family.</text>
</comment>
<dbReference type="Pfam" id="PF01553">
    <property type="entry name" value="Acyltransferase"/>
    <property type="match status" value="1"/>
</dbReference>
<comment type="similarity">
    <text evidence="2 9">Belongs to the Arg-specific ADP-ribosyltransferase family.</text>
</comment>
<dbReference type="Gene3D" id="3.90.176.10">
    <property type="entry name" value="Toxin ADP-ribosyltransferase, Chain A, domain 1"/>
    <property type="match status" value="1"/>
</dbReference>
<dbReference type="AlphaFoldDB" id="A0A814D1N5"/>
<dbReference type="GO" id="GO:0005783">
    <property type="term" value="C:endoplasmic reticulum"/>
    <property type="evidence" value="ECO:0007669"/>
    <property type="project" value="TreeGrafter"/>
</dbReference>
<dbReference type="SMART" id="SM00563">
    <property type="entry name" value="PlsC"/>
    <property type="match status" value="1"/>
</dbReference>
<feature type="binding site" evidence="8">
    <location>
        <position position="338"/>
    </location>
    <ligand>
        <name>Mg(2+)</name>
        <dbReference type="ChEBI" id="CHEBI:18420"/>
        <label>1</label>
    </ligand>
</feature>
<dbReference type="PANTHER" id="PTHR10983">
    <property type="entry name" value="1-ACYLGLYCEROL-3-PHOSPHATE ACYLTRANSFERASE-RELATED"/>
    <property type="match status" value="1"/>
</dbReference>
<dbReference type="Pfam" id="PF01129">
    <property type="entry name" value="ART"/>
    <property type="match status" value="1"/>
</dbReference>
<protein>
    <recommendedName>
        <fullName evidence="9">NAD(P)(+)--arginine ADP-ribosyltransferase</fullName>
        <ecNumber evidence="9">2.4.2.31</ecNumber>
    </recommendedName>
    <alternativeName>
        <fullName evidence="9">Mono(ADP-ribosyl)transferase</fullName>
    </alternativeName>
</protein>
<dbReference type="EC" id="2.4.2.31" evidence="9"/>
<feature type="binding site" evidence="8">
    <location>
        <position position="337"/>
    </location>
    <ligand>
        <name>Mg(2+)</name>
        <dbReference type="ChEBI" id="CHEBI:18420"/>
        <label>1</label>
    </ligand>
</feature>
<keyword evidence="8" id="KW-0479">Metal-binding</keyword>
<evidence type="ECO:0000259" key="12">
    <source>
        <dbReference type="SMART" id="SM00563"/>
    </source>
</evidence>
<dbReference type="SUPFAM" id="SSF69593">
    <property type="entry name" value="Glycerol-3-phosphate (1)-acyltransferase"/>
    <property type="match status" value="1"/>
</dbReference>
<dbReference type="InterPro" id="IPR005502">
    <property type="entry name" value="Ribosyl_crysJ1"/>
</dbReference>
<proteinExistence type="inferred from homology"/>
<dbReference type="GO" id="GO:0036149">
    <property type="term" value="P:phosphatidylinositol acyl-chain remodeling"/>
    <property type="evidence" value="ECO:0007669"/>
    <property type="project" value="TreeGrafter"/>
</dbReference>
<dbReference type="GO" id="GO:0106274">
    <property type="term" value="F:NAD+-protein-arginine ADP-ribosyltransferase activity"/>
    <property type="evidence" value="ECO:0007669"/>
    <property type="project" value="UniProtKB-EC"/>
</dbReference>
<evidence type="ECO:0000256" key="5">
    <source>
        <dbReference type="ARBA" id="ARBA00022695"/>
    </source>
</evidence>
<keyword evidence="11" id="KW-1133">Transmembrane helix</keyword>
<evidence type="ECO:0000256" key="10">
    <source>
        <dbReference type="SAM" id="MobiDB-lite"/>
    </source>
</evidence>
<dbReference type="GO" id="GO:0016779">
    <property type="term" value="F:nucleotidyltransferase activity"/>
    <property type="evidence" value="ECO:0007669"/>
    <property type="project" value="UniProtKB-KW"/>
</dbReference>
<comment type="catalytic activity">
    <reaction evidence="7 9">
        <text>L-arginyl-[protein] + NAD(+) = N(omega)-(ADP-D-ribosyl)-L-arginyl-[protein] + nicotinamide + H(+)</text>
        <dbReference type="Rhea" id="RHEA:19149"/>
        <dbReference type="Rhea" id="RHEA-COMP:10532"/>
        <dbReference type="Rhea" id="RHEA-COMP:15087"/>
        <dbReference type="ChEBI" id="CHEBI:15378"/>
        <dbReference type="ChEBI" id="CHEBI:17154"/>
        <dbReference type="ChEBI" id="CHEBI:29965"/>
        <dbReference type="ChEBI" id="CHEBI:57540"/>
        <dbReference type="ChEBI" id="CHEBI:142554"/>
        <dbReference type="EC" id="2.4.2.31"/>
    </reaction>
</comment>
<evidence type="ECO:0000313" key="14">
    <source>
        <dbReference type="Proteomes" id="UP000663877"/>
    </source>
</evidence>
<evidence type="ECO:0000256" key="6">
    <source>
        <dbReference type="ARBA" id="ARBA00023315"/>
    </source>
</evidence>
<dbReference type="Proteomes" id="UP000663877">
    <property type="component" value="Unassembled WGS sequence"/>
</dbReference>
<keyword evidence="5" id="KW-0548">Nucleotidyltransferase</keyword>
<dbReference type="EMBL" id="CAJNOI010000053">
    <property type="protein sequence ID" value="CAF0952159.1"/>
    <property type="molecule type" value="Genomic_DNA"/>
</dbReference>
<evidence type="ECO:0000313" key="13">
    <source>
        <dbReference type="EMBL" id="CAF0952159.1"/>
    </source>
</evidence>
<accession>A0A814D1N5</accession>
<dbReference type="InterPro" id="IPR002123">
    <property type="entry name" value="Plipid/glycerol_acylTrfase"/>
</dbReference>
<dbReference type="PANTHER" id="PTHR10983:SF73">
    <property type="entry name" value="1-ACYL-SN-GLYCEROL-3-PHOSPHATE ACYLTRANSFERASE EPSILON"/>
    <property type="match status" value="1"/>
</dbReference>
<dbReference type="CDD" id="cd07990">
    <property type="entry name" value="LPLAT_LCLAT1-like"/>
    <property type="match status" value="1"/>
</dbReference>
<keyword evidence="9" id="KW-0520">NAD</keyword>
<feature type="domain" description="Phospholipid/glycerol acyltransferase" evidence="12">
    <location>
        <begin position="712"/>
        <end position="838"/>
    </location>
</feature>
<dbReference type="SUPFAM" id="SSF101478">
    <property type="entry name" value="ADP-ribosylglycohydrolase"/>
    <property type="match status" value="1"/>
</dbReference>
<keyword evidence="11" id="KW-0812">Transmembrane</keyword>
<dbReference type="InterPro" id="IPR000768">
    <property type="entry name" value="ART"/>
</dbReference>
<keyword evidence="3 9" id="KW-0328">Glycosyltransferase</keyword>
<keyword evidence="9" id="KW-0521">NADP</keyword>
<feature type="binding site" evidence="8">
    <location>
        <position position="572"/>
    </location>
    <ligand>
        <name>Mg(2+)</name>
        <dbReference type="ChEBI" id="CHEBI:18420"/>
        <label>1</label>
    </ligand>
</feature>
<dbReference type="GO" id="GO:0005739">
    <property type="term" value="C:mitochondrion"/>
    <property type="evidence" value="ECO:0007669"/>
    <property type="project" value="TreeGrafter"/>
</dbReference>